<accession>A0A194V6S5</accession>
<dbReference type="OrthoDB" id="2426396at2759"/>
<dbReference type="AlphaFoldDB" id="A0A194V6S5"/>
<organism evidence="3 4">
    <name type="scientific">Cytospora mali</name>
    <name type="common">Apple Valsa canker fungus</name>
    <name type="synonym">Valsa mali</name>
    <dbReference type="NCBI Taxonomy" id="578113"/>
    <lineage>
        <taxon>Eukaryota</taxon>
        <taxon>Fungi</taxon>
        <taxon>Dikarya</taxon>
        <taxon>Ascomycota</taxon>
        <taxon>Pezizomycotina</taxon>
        <taxon>Sordariomycetes</taxon>
        <taxon>Sordariomycetidae</taxon>
        <taxon>Diaporthales</taxon>
        <taxon>Cytosporaceae</taxon>
        <taxon>Cytospora</taxon>
    </lineage>
</organism>
<gene>
    <name evidence="3" type="ORF">VP1G_06838</name>
</gene>
<keyword evidence="2" id="KW-0732">Signal</keyword>
<protein>
    <submittedName>
        <fullName evidence="3">Uncharacterized protein</fullName>
    </submittedName>
</protein>
<reference evidence="4" key="1">
    <citation type="submission" date="2014-12" db="EMBL/GenBank/DDBJ databases">
        <title>Genome Sequence of Valsa Canker Pathogens Uncovers a Specific Adaption of Colonization on Woody Bark.</title>
        <authorList>
            <person name="Yin Z."/>
            <person name="Liu H."/>
            <person name="Gao X."/>
            <person name="Li Z."/>
            <person name="Song N."/>
            <person name="Ke X."/>
            <person name="Dai Q."/>
            <person name="Wu Y."/>
            <person name="Sun Y."/>
            <person name="Xu J.-R."/>
            <person name="Kang Z.K."/>
            <person name="Wang L."/>
            <person name="Huang L."/>
        </authorList>
    </citation>
    <scope>NUCLEOTIDE SEQUENCE [LARGE SCALE GENOMIC DNA]</scope>
    <source>
        <strain evidence="4">SXYL134</strain>
    </source>
</reference>
<dbReference type="PANTHER" id="PTHR39599">
    <property type="entry name" value="GPI-ANCHORED PROTEIN (EUROFUNG)-RELATED-RELATED"/>
    <property type="match status" value="1"/>
</dbReference>
<feature type="chain" id="PRO_5008266239" evidence="2">
    <location>
        <begin position="26"/>
        <end position="362"/>
    </location>
</feature>
<dbReference type="EMBL" id="KN714733">
    <property type="protein sequence ID" value="KUI59598.1"/>
    <property type="molecule type" value="Genomic_DNA"/>
</dbReference>
<name>A0A194V6S5_CYTMA</name>
<feature type="region of interest" description="Disordered" evidence="1">
    <location>
        <begin position="101"/>
        <end position="121"/>
    </location>
</feature>
<evidence type="ECO:0000313" key="4">
    <source>
        <dbReference type="Proteomes" id="UP000078576"/>
    </source>
</evidence>
<dbReference type="PANTHER" id="PTHR39599:SF2">
    <property type="entry name" value="ANCHORED PROTEIN, PUTATIVE (AFU_ORTHOLOGUE AFUA_1G09650)-RELATED"/>
    <property type="match status" value="1"/>
</dbReference>
<proteinExistence type="predicted"/>
<dbReference type="Proteomes" id="UP000078576">
    <property type="component" value="Unassembled WGS sequence"/>
</dbReference>
<feature type="signal peptide" evidence="2">
    <location>
        <begin position="1"/>
        <end position="25"/>
    </location>
</feature>
<evidence type="ECO:0000256" key="1">
    <source>
        <dbReference type="SAM" id="MobiDB-lite"/>
    </source>
</evidence>
<sequence length="362" mass="40805">MRPSSSLLGLPASLLLLIAAHIGEAQANARGGLPTAIRKMSPDAGEKLFQEYFAFAEEDKVADVVTQAQPAATPAYRPGEEELLATNSSAPMPYYAPFAPHFDSGPDAREDTGTGAGDETSSGWDLFRRAKDVVAKLGKRDYACPTGTSNCSSIGYPNSCCQTGTQRAKLNRYYNSGVADKHSYLDSRRIFYDCCGHHHRVNTFICEHLYEKNDLYFVFRGPNNYHSNLLHILKHPYLYNNNKNINNSNININRNLHQPRRTSPSHLHKHHHHANSILLPNRLLCLLSSLRRRLLPDWPRLPDDLLPVHAVHDPRLQRRDDRRARDGRPFHHRAANDGDVRGRVVDVSHGRGAYCWVLPDRV</sequence>
<evidence type="ECO:0000256" key="2">
    <source>
        <dbReference type="SAM" id="SignalP"/>
    </source>
</evidence>
<keyword evidence="4" id="KW-1185">Reference proteome</keyword>
<evidence type="ECO:0000313" key="3">
    <source>
        <dbReference type="EMBL" id="KUI59598.1"/>
    </source>
</evidence>
<dbReference type="STRING" id="694573.A0A194V6S5"/>